<evidence type="ECO:0008006" key="2">
    <source>
        <dbReference type="Google" id="ProtNLM"/>
    </source>
</evidence>
<evidence type="ECO:0000313" key="1">
    <source>
        <dbReference type="EMBL" id="GAJ00171.1"/>
    </source>
</evidence>
<feature type="non-terminal residue" evidence="1">
    <location>
        <position position="1"/>
    </location>
</feature>
<dbReference type="InterPro" id="IPR037010">
    <property type="entry name" value="VitB12-dep_Met_synth_activ_sf"/>
</dbReference>
<gene>
    <name evidence="1" type="ORF">S12H4_35627</name>
</gene>
<proteinExistence type="predicted"/>
<dbReference type="Gene3D" id="3.40.109.40">
    <property type="match status" value="1"/>
</dbReference>
<comment type="caution">
    <text evidence="1">The sequence shown here is derived from an EMBL/GenBank/DDBJ whole genome shotgun (WGS) entry which is preliminary data.</text>
</comment>
<sequence>RELLDTARKVVNPKAVYELSYVDNKNGDSLHISGVKFTSRVLRVNLNQVGRVFPYVVTCGREIDEITIPENDVMQAFLLDVIKEVALHSAFRYLKEHLIQNYALGQTSTMSPGSLEDWPITQQRDLFSIFGNVEELIGVKLNNSFLMSPIKSISGILFPTEIRFESCQLCPRENCIGRRAPYDPGLMKEYKEKVLENVA</sequence>
<reference evidence="1" key="1">
    <citation type="journal article" date="2014" name="Front. Microbiol.">
        <title>High frequency of phylogenetically diverse reductive dehalogenase-homologous genes in deep subseafloor sedimentary metagenomes.</title>
        <authorList>
            <person name="Kawai M."/>
            <person name="Futagami T."/>
            <person name="Toyoda A."/>
            <person name="Takaki Y."/>
            <person name="Nishi S."/>
            <person name="Hori S."/>
            <person name="Arai W."/>
            <person name="Tsubouchi T."/>
            <person name="Morono Y."/>
            <person name="Uchiyama I."/>
            <person name="Ito T."/>
            <person name="Fujiyama A."/>
            <person name="Inagaki F."/>
            <person name="Takami H."/>
        </authorList>
    </citation>
    <scope>NUCLEOTIDE SEQUENCE</scope>
    <source>
        <strain evidence="1">Expedition CK06-06</strain>
    </source>
</reference>
<accession>X1UJV1</accession>
<protein>
    <recommendedName>
        <fullName evidence="2">AdoMet activation domain-containing protein</fullName>
    </recommendedName>
</protein>
<dbReference type="SUPFAM" id="SSF56507">
    <property type="entry name" value="Methionine synthase activation domain-like"/>
    <property type="match status" value="1"/>
</dbReference>
<dbReference type="AlphaFoldDB" id="X1UJV1"/>
<dbReference type="EMBL" id="BARW01021173">
    <property type="protein sequence ID" value="GAJ00171.1"/>
    <property type="molecule type" value="Genomic_DNA"/>
</dbReference>
<organism evidence="1">
    <name type="scientific">marine sediment metagenome</name>
    <dbReference type="NCBI Taxonomy" id="412755"/>
    <lineage>
        <taxon>unclassified sequences</taxon>
        <taxon>metagenomes</taxon>
        <taxon>ecological metagenomes</taxon>
    </lineage>
</organism>
<dbReference type="GO" id="GO:0008705">
    <property type="term" value="F:methionine synthase activity"/>
    <property type="evidence" value="ECO:0007669"/>
    <property type="project" value="InterPro"/>
</dbReference>
<name>X1UJV1_9ZZZZ</name>